<keyword evidence="6" id="KW-0067">ATP-binding</keyword>
<dbReference type="GO" id="GO:0000974">
    <property type="term" value="C:Prp19 complex"/>
    <property type="evidence" value="ECO:0007669"/>
    <property type="project" value="EnsemblFungi"/>
</dbReference>
<dbReference type="Pfam" id="PF04408">
    <property type="entry name" value="WHD_HA2"/>
    <property type="match status" value="1"/>
</dbReference>
<organism evidence="15 16">
    <name type="scientific">Kuraishia capsulata CBS 1993</name>
    <dbReference type="NCBI Taxonomy" id="1382522"/>
    <lineage>
        <taxon>Eukaryota</taxon>
        <taxon>Fungi</taxon>
        <taxon>Dikarya</taxon>
        <taxon>Ascomycota</taxon>
        <taxon>Saccharomycotina</taxon>
        <taxon>Pichiomycetes</taxon>
        <taxon>Pichiales</taxon>
        <taxon>Pichiaceae</taxon>
        <taxon>Kuraishia</taxon>
    </lineage>
</organism>
<dbReference type="PROSITE" id="PS00690">
    <property type="entry name" value="DEAH_ATP_HELICASE"/>
    <property type="match status" value="1"/>
</dbReference>
<dbReference type="Pfam" id="PF00271">
    <property type="entry name" value="Helicase_C"/>
    <property type="match status" value="1"/>
</dbReference>
<dbReference type="PANTHER" id="PTHR18934">
    <property type="entry name" value="ATP-DEPENDENT RNA HELICASE"/>
    <property type="match status" value="1"/>
</dbReference>
<dbReference type="Pfam" id="PF00575">
    <property type="entry name" value="S1"/>
    <property type="match status" value="1"/>
</dbReference>
<feature type="domain" description="S1 motif" evidence="12">
    <location>
        <begin position="160"/>
        <end position="239"/>
    </location>
</feature>
<dbReference type="InterPro" id="IPR048333">
    <property type="entry name" value="HA2_WH"/>
</dbReference>
<dbReference type="Gene3D" id="1.20.120.1080">
    <property type="match status" value="1"/>
</dbReference>
<keyword evidence="3" id="KW-0547">Nucleotide-binding</keyword>
<dbReference type="FunFam" id="3.40.50.300:FF:000191">
    <property type="entry name" value="Pre-mRNA-splicing factor ATP-dependent RNA helicase"/>
    <property type="match status" value="1"/>
</dbReference>
<dbReference type="PROSITE" id="PS51194">
    <property type="entry name" value="HELICASE_CTER"/>
    <property type="match status" value="1"/>
</dbReference>
<dbReference type="InterPro" id="IPR027417">
    <property type="entry name" value="P-loop_NTPase"/>
</dbReference>
<proteinExistence type="predicted"/>
<keyword evidence="16" id="KW-1185">Reference proteome</keyword>
<dbReference type="Gene3D" id="2.40.50.140">
    <property type="entry name" value="Nucleic acid-binding proteins"/>
    <property type="match status" value="1"/>
</dbReference>
<keyword evidence="2" id="KW-0507">mRNA processing</keyword>
<feature type="coiled-coil region" evidence="10">
    <location>
        <begin position="380"/>
        <end position="407"/>
    </location>
</feature>
<evidence type="ECO:0000256" key="8">
    <source>
        <dbReference type="ARBA" id="ARBA00023242"/>
    </source>
</evidence>
<dbReference type="GO" id="GO:0003723">
    <property type="term" value="F:RNA binding"/>
    <property type="evidence" value="ECO:0007669"/>
    <property type="project" value="TreeGrafter"/>
</dbReference>
<dbReference type="RefSeq" id="XP_022457535.1">
    <property type="nucleotide sequence ID" value="XM_022603677.1"/>
</dbReference>
<evidence type="ECO:0000259" key="12">
    <source>
        <dbReference type="PROSITE" id="PS50126"/>
    </source>
</evidence>
<dbReference type="PROSITE" id="PS50126">
    <property type="entry name" value="S1"/>
    <property type="match status" value="1"/>
</dbReference>
<dbReference type="InterPro" id="IPR049621">
    <property type="entry name" value="S1_DHX8_helicase"/>
</dbReference>
<dbReference type="GO" id="GO:0000390">
    <property type="term" value="P:spliceosomal complex disassembly"/>
    <property type="evidence" value="ECO:0007669"/>
    <property type="project" value="EnsemblFungi"/>
</dbReference>
<evidence type="ECO:0000256" key="3">
    <source>
        <dbReference type="ARBA" id="ARBA00022741"/>
    </source>
</evidence>
<dbReference type="GO" id="GO:0016887">
    <property type="term" value="F:ATP hydrolysis activity"/>
    <property type="evidence" value="ECO:0007669"/>
    <property type="project" value="InterPro"/>
</dbReference>
<dbReference type="InterPro" id="IPR007502">
    <property type="entry name" value="Helicase-assoc_dom"/>
</dbReference>
<dbReference type="AlphaFoldDB" id="W6MI42"/>
<dbReference type="GO" id="GO:0005524">
    <property type="term" value="F:ATP binding"/>
    <property type="evidence" value="ECO:0007669"/>
    <property type="project" value="UniProtKB-KW"/>
</dbReference>
<keyword evidence="4" id="KW-0378">Hydrolase</keyword>
<dbReference type="GO" id="GO:0003724">
    <property type="term" value="F:RNA helicase activity"/>
    <property type="evidence" value="ECO:0007669"/>
    <property type="project" value="UniProtKB-EC"/>
</dbReference>
<dbReference type="InterPro" id="IPR002464">
    <property type="entry name" value="DNA/RNA_helicase_DEAH_CS"/>
</dbReference>
<dbReference type="CDD" id="cd05684">
    <property type="entry name" value="S1_DHX8_helicase"/>
    <property type="match status" value="1"/>
</dbReference>
<dbReference type="Gene3D" id="3.40.50.300">
    <property type="entry name" value="P-loop containing nucleotide triphosphate hydrolases"/>
    <property type="match status" value="2"/>
</dbReference>
<dbReference type="SMART" id="SM00847">
    <property type="entry name" value="HA2"/>
    <property type="match status" value="1"/>
</dbReference>
<dbReference type="FunFam" id="1.20.120.1080:FF:000001">
    <property type="entry name" value="Pre-mRNA-splicing factor ATP-dependent RNA helicase"/>
    <property type="match status" value="1"/>
</dbReference>
<dbReference type="InterPro" id="IPR014001">
    <property type="entry name" value="Helicase_ATP-bd"/>
</dbReference>
<evidence type="ECO:0000259" key="13">
    <source>
        <dbReference type="PROSITE" id="PS51192"/>
    </source>
</evidence>
<feature type="region of interest" description="Disordered" evidence="11">
    <location>
        <begin position="247"/>
        <end position="290"/>
    </location>
</feature>
<evidence type="ECO:0000256" key="7">
    <source>
        <dbReference type="ARBA" id="ARBA00023187"/>
    </source>
</evidence>
<dbReference type="InterPro" id="IPR049945">
    <property type="entry name" value="AAA_22"/>
</dbReference>
<dbReference type="GeneID" id="34518923"/>
<dbReference type="InterPro" id="IPR011709">
    <property type="entry name" value="DEAD-box_helicase_OB_fold"/>
</dbReference>
<keyword evidence="5" id="KW-0347">Helicase</keyword>
<dbReference type="SMART" id="SM00316">
    <property type="entry name" value="S1"/>
    <property type="match status" value="1"/>
</dbReference>
<gene>
    <name evidence="15" type="ORF">KUCA_T00001493001</name>
</gene>
<keyword evidence="7" id="KW-0508">mRNA splicing</keyword>
<dbReference type="SMART" id="SM00490">
    <property type="entry name" value="HELICc"/>
    <property type="match status" value="1"/>
</dbReference>
<evidence type="ECO:0000313" key="16">
    <source>
        <dbReference type="Proteomes" id="UP000019384"/>
    </source>
</evidence>
<dbReference type="SUPFAM" id="SSF50249">
    <property type="entry name" value="Nucleic acid-binding proteins"/>
    <property type="match status" value="1"/>
</dbReference>
<evidence type="ECO:0000259" key="14">
    <source>
        <dbReference type="PROSITE" id="PS51194"/>
    </source>
</evidence>
<dbReference type="GO" id="GO:0000350">
    <property type="term" value="P:generation of catalytic spliceosome for second transesterification step"/>
    <property type="evidence" value="ECO:0007669"/>
    <property type="project" value="EnsemblFungi"/>
</dbReference>
<dbReference type="SUPFAM" id="SSF52540">
    <property type="entry name" value="P-loop containing nucleoside triphosphate hydrolases"/>
    <property type="match status" value="1"/>
</dbReference>
<dbReference type="HOGENOM" id="CLU_001832_2_4_1"/>
<evidence type="ECO:0000256" key="11">
    <source>
        <dbReference type="SAM" id="MobiDB-lite"/>
    </source>
</evidence>
<dbReference type="CDD" id="cd18791">
    <property type="entry name" value="SF2_C_RHA"/>
    <property type="match status" value="1"/>
</dbReference>
<keyword evidence="8" id="KW-0539">Nucleus</keyword>
<dbReference type="Pfam" id="PF07717">
    <property type="entry name" value="OB_NTP_bind"/>
    <property type="match status" value="1"/>
</dbReference>
<name>W6MI42_9ASCO</name>
<dbReference type="InterPro" id="IPR012340">
    <property type="entry name" value="NA-bd_OB-fold"/>
</dbReference>
<dbReference type="FunFam" id="3.40.50.300:FF:000007">
    <property type="entry name" value="Pre-mRNA-splicing factor ATP-dependent RNA helicase"/>
    <property type="match status" value="1"/>
</dbReference>
<reference evidence="15" key="1">
    <citation type="submission" date="2013-12" db="EMBL/GenBank/DDBJ databases">
        <authorList>
            <person name="Genoscope - CEA"/>
        </authorList>
    </citation>
    <scope>NUCLEOTIDE SEQUENCE</scope>
    <source>
        <strain evidence="15">CBS 1993</strain>
    </source>
</reference>
<dbReference type="PANTHER" id="PTHR18934:SF85">
    <property type="entry name" value="ATP-DEPENDENT RNA HELICASE DHX8"/>
    <property type="match status" value="1"/>
</dbReference>
<feature type="domain" description="Helicase C-terminal" evidence="14">
    <location>
        <begin position="655"/>
        <end position="833"/>
    </location>
</feature>
<dbReference type="GO" id="GO:0071021">
    <property type="term" value="C:U2-type post-spliceosomal complex"/>
    <property type="evidence" value="ECO:0007669"/>
    <property type="project" value="EnsemblFungi"/>
</dbReference>
<evidence type="ECO:0000256" key="5">
    <source>
        <dbReference type="ARBA" id="ARBA00022806"/>
    </source>
</evidence>
<accession>W6MI42</accession>
<dbReference type="Pfam" id="PF21010">
    <property type="entry name" value="HA2_C"/>
    <property type="match status" value="1"/>
</dbReference>
<dbReference type="SMART" id="SM00487">
    <property type="entry name" value="DEXDc"/>
    <property type="match status" value="1"/>
</dbReference>
<dbReference type="OrthoDB" id="10253254at2759"/>
<evidence type="ECO:0000256" key="1">
    <source>
        <dbReference type="ARBA" id="ARBA00012552"/>
    </source>
</evidence>
<evidence type="ECO:0000256" key="2">
    <source>
        <dbReference type="ARBA" id="ARBA00022664"/>
    </source>
</evidence>
<dbReference type="PROSITE" id="PS51192">
    <property type="entry name" value="HELICASE_ATP_BIND_1"/>
    <property type="match status" value="1"/>
</dbReference>
<dbReference type="STRING" id="1382522.W6MI42"/>
<protein>
    <recommendedName>
        <fullName evidence="1">RNA helicase</fullName>
        <ecNumber evidence="1">3.6.4.13</ecNumber>
    </recommendedName>
</protein>
<evidence type="ECO:0000256" key="9">
    <source>
        <dbReference type="ARBA" id="ARBA00047984"/>
    </source>
</evidence>
<dbReference type="InterPro" id="IPR001650">
    <property type="entry name" value="Helicase_C-like"/>
</dbReference>
<sequence length="1117" mass="126093">MSSKAISQICNVVARITGMEPADEDVLAMANFIQALHESSNNKTEFLSKLEETGANELANLTFVDEIDKILNPELLTVKKEETESPVKIKTETLEFSGLALANTEAVAIKEENDFIKNFKVEESKDFIKTERKPKVVRERPIKREKIEDRADWDDEPLNGKVYPGEVLGIKDYGVFVRLFGIKSRDRTGAPNKTEGLCHVSCMAKHRVSHPSDLVKMGQEVYVKVTGISSDKKISLSMKDINQISGEEEQAERFGTGSNNMALGGRGRSPTRASSSLSKKHKRSTSESPDLWELAQSSKAFGVKRQAVDLDEMQAELLYQPPMLDEEEDEEIEIEITNEEPPFLRGQTSRSGIELPPVKIVKNPEGSLNRSAMRGSTLMKEVKEKKYELAKEEQRKLREEKKTDTAEDPFNQQQVYSRTDMERRAYMGQSSRFEQWQKENKSASLGKRTDLSIAQQRETLPVYSMRSKLVEGVRNNKFLVIVGETGSGKTTQITQYLAEEGLADKGLIGCTQPRRVAAVSVAKRVSEEVGCRVGDEVGYTIRFEDVTSAKTKIKYMTDGMLLREAINDPYMRRYSVIMLDEAHERTIATDVLFALLKVAAQKRDDLKVIVTSATLDANKFSTFFDSCPIMQIPGRTFPVEIYYSAEPEMDYVAACLDSIISIHLEQPAGDILVFLTGKEEIDTCCETLLERMQVFYDQGDTPELLVLPIYSSLPSEMQTKIFEPTPAGKRKVILATNIAETSLTIDGIYYVVDPGFVKINAYDPKLGMDSLIVSPISKAQANQRAGRAGRTGPGKCYRLYTKSAYEKEMNPNTIPEIQRQNLSHTILMLKAMGINDLLNFDFMDPPPVNSMVTALEELYTLTALDADGYLTQLGRKMADFPMEPALAKTLIASFDFGCSEEVLSIVAMLSVPDVFYSPKDKRELADRMKAKFNDPTGDHITLLNVYERWIDNNQSKIWCQEHFIHDKSLRRAKEVRGQLLKIMSKHKHSLSSCGGNIDLVRKTFCSGFFKNSAKKSSEESLFKTIIENTPVHIHPSSALFKKTHAEYVMFHTLVLTAKEYMRYVTKIEPKWLVELAPTFFQVANPQELSARKKAIKIQPLFNKFDEQQTWRISKRRG</sequence>
<evidence type="ECO:0000313" key="15">
    <source>
        <dbReference type="EMBL" id="CDK25523.1"/>
    </source>
</evidence>
<evidence type="ECO:0000256" key="6">
    <source>
        <dbReference type="ARBA" id="ARBA00022840"/>
    </source>
</evidence>
<dbReference type="GO" id="GO:0000386">
    <property type="term" value="F:second spliceosomal transesterification activity"/>
    <property type="evidence" value="ECO:0007669"/>
    <property type="project" value="EnsemblFungi"/>
</dbReference>
<evidence type="ECO:0000256" key="10">
    <source>
        <dbReference type="SAM" id="Coils"/>
    </source>
</evidence>
<dbReference type="EC" id="3.6.4.13" evidence="1"/>
<comment type="catalytic activity">
    <reaction evidence="9">
        <text>ATP + H2O = ADP + phosphate + H(+)</text>
        <dbReference type="Rhea" id="RHEA:13065"/>
        <dbReference type="ChEBI" id="CHEBI:15377"/>
        <dbReference type="ChEBI" id="CHEBI:15378"/>
        <dbReference type="ChEBI" id="CHEBI:30616"/>
        <dbReference type="ChEBI" id="CHEBI:43474"/>
        <dbReference type="ChEBI" id="CHEBI:456216"/>
        <dbReference type="EC" id="3.6.4.13"/>
    </reaction>
</comment>
<dbReference type="GO" id="GO:0071007">
    <property type="term" value="C:U2-type catalytic step 2 spliceosome"/>
    <property type="evidence" value="ECO:0007669"/>
    <property type="project" value="EnsemblFungi"/>
</dbReference>
<evidence type="ECO:0000256" key="4">
    <source>
        <dbReference type="ARBA" id="ARBA00022801"/>
    </source>
</evidence>
<reference evidence="15" key="2">
    <citation type="submission" date="2014-02" db="EMBL/GenBank/DDBJ databases">
        <title>Complete DNA sequence of /Kuraishia capsulata/ illustrates novel genomic features among budding yeasts (/Saccharomycotina/).</title>
        <authorList>
            <person name="Morales L."/>
            <person name="Noel B."/>
            <person name="Porcel B."/>
            <person name="Marcet-Houben M."/>
            <person name="Hullo M-F."/>
            <person name="Sacerdot C."/>
            <person name="Tekaia F."/>
            <person name="Leh-Louis V."/>
            <person name="Despons L."/>
            <person name="Khanna V."/>
            <person name="Aury J-M."/>
            <person name="Barbe V."/>
            <person name="Couloux A."/>
            <person name="Labadie K."/>
            <person name="Pelletier E."/>
            <person name="Souciet J-L."/>
            <person name="Boekhout T."/>
            <person name="Gabaldon T."/>
            <person name="Wincker P."/>
            <person name="Dujon B."/>
        </authorList>
    </citation>
    <scope>NUCLEOTIDE SEQUENCE</scope>
    <source>
        <strain evidence="15">CBS 1993</strain>
    </source>
</reference>
<feature type="domain" description="Helicase ATP-binding" evidence="13">
    <location>
        <begin position="470"/>
        <end position="633"/>
    </location>
</feature>
<dbReference type="Proteomes" id="UP000019384">
    <property type="component" value="Unassembled WGS sequence"/>
</dbReference>
<dbReference type="Pfam" id="PF13401">
    <property type="entry name" value="AAA_22"/>
    <property type="match status" value="1"/>
</dbReference>
<dbReference type="EMBL" id="HG793126">
    <property type="protein sequence ID" value="CDK25523.1"/>
    <property type="molecule type" value="Genomic_DNA"/>
</dbReference>
<keyword evidence="10" id="KW-0175">Coiled coil</keyword>
<dbReference type="InterPro" id="IPR003029">
    <property type="entry name" value="S1_domain"/>
</dbReference>